<name>A0A6A6X414_9PLEO</name>
<dbReference type="EMBL" id="MU002050">
    <property type="protein sequence ID" value="KAF2790865.1"/>
    <property type="molecule type" value="Genomic_DNA"/>
</dbReference>
<proteinExistence type="predicted"/>
<accession>A0A6A6X414</accession>
<evidence type="ECO:0000313" key="1">
    <source>
        <dbReference type="EMBL" id="KAF2790865.1"/>
    </source>
</evidence>
<keyword evidence="2" id="KW-1185">Reference proteome</keyword>
<sequence>MSVLVRGASETEDAEMRTCMRWDALSCFSNRTAPASRDCETVLPTATYAAGSLERMRHQGFDIEVLNRRAVAENAFPLPPRFVYVHPPESGRIKHCSCLYACAVSLSQVASRESQACWGVCDGCLFVFQAFALVPFPKLGTLTLFLSVPELACACLCGADSAKLS</sequence>
<evidence type="ECO:0000313" key="2">
    <source>
        <dbReference type="Proteomes" id="UP000799757"/>
    </source>
</evidence>
<organism evidence="1 2">
    <name type="scientific">Melanomma pulvis-pyrius CBS 109.77</name>
    <dbReference type="NCBI Taxonomy" id="1314802"/>
    <lineage>
        <taxon>Eukaryota</taxon>
        <taxon>Fungi</taxon>
        <taxon>Dikarya</taxon>
        <taxon>Ascomycota</taxon>
        <taxon>Pezizomycotina</taxon>
        <taxon>Dothideomycetes</taxon>
        <taxon>Pleosporomycetidae</taxon>
        <taxon>Pleosporales</taxon>
        <taxon>Melanommataceae</taxon>
        <taxon>Melanomma</taxon>
    </lineage>
</organism>
<protein>
    <submittedName>
        <fullName evidence="1">Uncharacterized protein</fullName>
    </submittedName>
</protein>
<reference evidence="1" key="1">
    <citation type="journal article" date="2020" name="Stud. Mycol.">
        <title>101 Dothideomycetes genomes: a test case for predicting lifestyles and emergence of pathogens.</title>
        <authorList>
            <person name="Haridas S."/>
            <person name="Albert R."/>
            <person name="Binder M."/>
            <person name="Bloem J."/>
            <person name="Labutti K."/>
            <person name="Salamov A."/>
            <person name="Andreopoulos B."/>
            <person name="Baker S."/>
            <person name="Barry K."/>
            <person name="Bills G."/>
            <person name="Bluhm B."/>
            <person name="Cannon C."/>
            <person name="Castanera R."/>
            <person name="Culley D."/>
            <person name="Daum C."/>
            <person name="Ezra D."/>
            <person name="Gonzalez J."/>
            <person name="Henrissat B."/>
            <person name="Kuo A."/>
            <person name="Liang C."/>
            <person name="Lipzen A."/>
            <person name="Lutzoni F."/>
            <person name="Magnuson J."/>
            <person name="Mondo S."/>
            <person name="Nolan M."/>
            <person name="Ohm R."/>
            <person name="Pangilinan J."/>
            <person name="Park H.-J."/>
            <person name="Ramirez L."/>
            <person name="Alfaro M."/>
            <person name="Sun H."/>
            <person name="Tritt A."/>
            <person name="Yoshinaga Y."/>
            <person name="Zwiers L.-H."/>
            <person name="Turgeon B."/>
            <person name="Goodwin S."/>
            <person name="Spatafora J."/>
            <person name="Crous P."/>
            <person name="Grigoriev I."/>
        </authorList>
    </citation>
    <scope>NUCLEOTIDE SEQUENCE</scope>
    <source>
        <strain evidence="1">CBS 109.77</strain>
    </source>
</reference>
<dbReference type="Proteomes" id="UP000799757">
    <property type="component" value="Unassembled WGS sequence"/>
</dbReference>
<gene>
    <name evidence="1" type="ORF">K505DRAFT_74848</name>
</gene>
<dbReference type="AlphaFoldDB" id="A0A6A6X414"/>